<dbReference type="GeneID" id="136073970"/>
<dbReference type="Pfam" id="PF03184">
    <property type="entry name" value="DDE_1"/>
    <property type="match status" value="1"/>
</dbReference>
<evidence type="ECO:0000313" key="2">
    <source>
        <dbReference type="Proteomes" id="UP001652625"/>
    </source>
</evidence>
<feature type="domain" description="DDE-1" evidence="1">
    <location>
        <begin position="219"/>
        <end position="350"/>
    </location>
</feature>
<dbReference type="PANTHER" id="PTHR19303:SF74">
    <property type="entry name" value="POGO TRANSPOSABLE ELEMENT WITH KRAB DOMAIN"/>
    <property type="match status" value="1"/>
</dbReference>
<dbReference type="PANTHER" id="PTHR19303">
    <property type="entry name" value="TRANSPOSON"/>
    <property type="match status" value="1"/>
</dbReference>
<dbReference type="InterPro" id="IPR004875">
    <property type="entry name" value="DDE_SF_endonuclease_dom"/>
</dbReference>
<accession>A0ABM4B913</accession>
<dbReference type="InterPro" id="IPR009057">
    <property type="entry name" value="Homeodomain-like_sf"/>
</dbReference>
<dbReference type="Gene3D" id="1.10.10.60">
    <property type="entry name" value="Homeodomain-like"/>
    <property type="match status" value="1"/>
</dbReference>
<proteinExistence type="predicted"/>
<evidence type="ECO:0000259" key="1">
    <source>
        <dbReference type="Pfam" id="PF03184"/>
    </source>
</evidence>
<keyword evidence="2" id="KW-1185">Reference proteome</keyword>
<protein>
    <submittedName>
        <fullName evidence="3">Uncharacterized protein LOC136073970</fullName>
    </submittedName>
</protein>
<reference evidence="2" key="1">
    <citation type="submission" date="2025-05" db="UniProtKB">
        <authorList>
            <consortium name="RefSeq"/>
        </authorList>
    </citation>
    <scope>NUCLEOTIDE SEQUENCE [LARGE SCALE GENOMIC DNA]</scope>
</reference>
<dbReference type="SUPFAM" id="SSF46689">
    <property type="entry name" value="Homeodomain-like"/>
    <property type="match status" value="1"/>
</dbReference>
<dbReference type="InterPro" id="IPR050863">
    <property type="entry name" value="CenT-Element_Derived"/>
</dbReference>
<name>A0ABM4B913_HYDVU</name>
<dbReference type="RefSeq" id="XP_065645376.1">
    <property type="nucleotide sequence ID" value="XM_065789304.1"/>
</dbReference>
<sequence length="827" mass="94955">MGSKRVKYGNWSNESLKLAVNAVLVDGCSKYSAAKQYKIPRQTIHDYIKRASVDNCVKKLSAGHPTTLSAFQEKELVEVLLTMSQRLFGLSPKDVKQMVFQFCEENGIIHKFNCGTKSAEKEWFRGFLKRHNKLSVRVAESTSLHRAIGFNRIKVNRFYDELEKIMFNANGIQIIPPSNLFNIDESGLSICHKPGKVVALKGKHSVGGLTSSERGKTITIVCCQSASGFFVPPMLIYPRIRVRPEFLDKTPVGSISGGSKHGWITTGLFEKWFDHFLLAVQPQSRNQPVLLILDGHSSHKKNLSVIIKARETNVIMLSLPSHCTHKLQPLDVSFFKSLKIFYDQEVGTWLRHHPGRPVTELEVSELFGIAYGKAATVQNCQSGFKKCGIYPFDRNVFTEEDFAAAKATDHSYIVSKISKPNITSEMHPTLDNGLDSAKDLDHVDFVTECIIASQKESVSPNLSFTLHKSLELATSNETSQPHGVTFGSLAGLEIKNTKRTGIKRRVNHAEKITGSPYKSQLEESLTLKYKNRQPRKKCIKKDISTHQKVRLNNLDAKGVINKQLCAKFQYSYGDPVDPYLKDNWDKCHKCSRWWHETCAAICGVYAKKVFTCDDYRLLRLSRQSEIKFYNQRKFELETYYVNLFIECFYESQSSFTDEIKFIVDKREWEISIRNGKTSYKTSCENYFVNHYIKSGRKLSRLYVDKNILNDEEKNLIIQCSTNVPYVIFHCPIKFEGWKPKDKIEMLEINILSDLMTKKDFEENFLPWINLCEGLRLSLHNDIDFIEEICEWIRRSNVKVSWIGYRGKDFKNLDELKNFITRKKCLIS</sequence>
<evidence type="ECO:0000313" key="3">
    <source>
        <dbReference type="RefSeq" id="XP_065645376.1"/>
    </source>
</evidence>
<organism evidence="2 3">
    <name type="scientific">Hydra vulgaris</name>
    <name type="common">Hydra</name>
    <name type="synonym">Hydra attenuata</name>
    <dbReference type="NCBI Taxonomy" id="6087"/>
    <lineage>
        <taxon>Eukaryota</taxon>
        <taxon>Metazoa</taxon>
        <taxon>Cnidaria</taxon>
        <taxon>Hydrozoa</taxon>
        <taxon>Hydroidolina</taxon>
        <taxon>Anthoathecata</taxon>
        <taxon>Aplanulata</taxon>
        <taxon>Hydridae</taxon>
        <taxon>Hydra</taxon>
    </lineage>
</organism>
<gene>
    <name evidence="3" type="primary">LOC136073970</name>
</gene>
<dbReference type="Proteomes" id="UP001652625">
    <property type="component" value="Chromosome 02"/>
</dbReference>
<reference evidence="3" key="2">
    <citation type="submission" date="2025-08" db="UniProtKB">
        <authorList>
            <consortium name="RefSeq"/>
        </authorList>
    </citation>
    <scope>IDENTIFICATION</scope>
</reference>